<dbReference type="InterPro" id="IPR000847">
    <property type="entry name" value="LysR_HTH_N"/>
</dbReference>
<evidence type="ECO:0000256" key="4">
    <source>
        <dbReference type="ARBA" id="ARBA00023163"/>
    </source>
</evidence>
<dbReference type="SUPFAM" id="SSF53850">
    <property type="entry name" value="Periplasmic binding protein-like II"/>
    <property type="match status" value="1"/>
</dbReference>
<dbReference type="InterPro" id="IPR058163">
    <property type="entry name" value="LysR-type_TF_proteobact-type"/>
</dbReference>
<feature type="domain" description="HTH lysR-type" evidence="5">
    <location>
        <begin position="8"/>
        <end position="65"/>
    </location>
</feature>
<dbReference type="SUPFAM" id="SSF46785">
    <property type="entry name" value="Winged helix' DNA-binding domain"/>
    <property type="match status" value="1"/>
</dbReference>
<evidence type="ECO:0000256" key="1">
    <source>
        <dbReference type="ARBA" id="ARBA00009437"/>
    </source>
</evidence>
<dbReference type="PANTHER" id="PTHR30537">
    <property type="entry name" value="HTH-TYPE TRANSCRIPTIONAL REGULATOR"/>
    <property type="match status" value="1"/>
</dbReference>
<evidence type="ECO:0000256" key="3">
    <source>
        <dbReference type="ARBA" id="ARBA00023125"/>
    </source>
</evidence>
<comment type="similarity">
    <text evidence="1">Belongs to the LysR transcriptional regulatory family.</text>
</comment>
<organism evidence="6 7">
    <name type="scientific">Labrys neptuniae</name>
    <dbReference type="NCBI Taxonomy" id="376174"/>
    <lineage>
        <taxon>Bacteria</taxon>
        <taxon>Pseudomonadati</taxon>
        <taxon>Pseudomonadota</taxon>
        <taxon>Alphaproteobacteria</taxon>
        <taxon>Hyphomicrobiales</taxon>
        <taxon>Xanthobacteraceae</taxon>
        <taxon>Labrys</taxon>
    </lineage>
</organism>
<keyword evidence="7" id="KW-1185">Reference proteome</keyword>
<comment type="caution">
    <text evidence="6">The sequence shown here is derived from an EMBL/GenBank/DDBJ whole genome shotgun (WGS) entry which is preliminary data.</text>
</comment>
<dbReference type="InterPro" id="IPR036388">
    <property type="entry name" value="WH-like_DNA-bd_sf"/>
</dbReference>
<dbReference type="Pfam" id="PF03466">
    <property type="entry name" value="LysR_substrate"/>
    <property type="match status" value="1"/>
</dbReference>
<dbReference type="PANTHER" id="PTHR30537:SF5">
    <property type="entry name" value="HTH-TYPE TRANSCRIPTIONAL ACTIVATOR TTDR-RELATED"/>
    <property type="match status" value="1"/>
</dbReference>
<dbReference type="Pfam" id="PF00126">
    <property type="entry name" value="HTH_1"/>
    <property type="match status" value="1"/>
</dbReference>
<name>A0ABV3PWW7_9HYPH</name>
<dbReference type="InterPro" id="IPR036390">
    <property type="entry name" value="WH_DNA-bd_sf"/>
</dbReference>
<dbReference type="RefSeq" id="WP_367626660.1">
    <property type="nucleotide sequence ID" value="NZ_JBFNQD010000022.1"/>
</dbReference>
<keyword evidence="4" id="KW-0804">Transcription</keyword>
<protein>
    <submittedName>
        <fullName evidence="6">LysR substrate-binding domain-containing protein</fullName>
    </submittedName>
</protein>
<dbReference type="PRINTS" id="PR00039">
    <property type="entry name" value="HTHLYSR"/>
</dbReference>
<dbReference type="Gene3D" id="3.40.190.10">
    <property type="entry name" value="Periplasmic binding protein-like II"/>
    <property type="match status" value="2"/>
</dbReference>
<reference evidence="6 7" key="1">
    <citation type="submission" date="2024-07" db="EMBL/GenBank/DDBJ databases">
        <title>Description of Labrys sedimenti sp. nov., isolated from a diclofenac-degrading enrichment culture.</title>
        <authorList>
            <person name="Tancsics A."/>
            <person name="Csepanyi A."/>
        </authorList>
    </citation>
    <scope>NUCLEOTIDE SEQUENCE [LARGE SCALE GENOMIC DNA]</scope>
    <source>
        <strain evidence="6 7">LMG 23578</strain>
    </source>
</reference>
<evidence type="ECO:0000313" key="7">
    <source>
        <dbReference type="Proteomes" id="UP001555786"/>
    </source>
</evidence>
<gene>
    <name evidence="6" type="ORF">ABXS05_31670</name>
</gene>
<keyword evidence="2" id="KW-0805">Transcription regulation</keyword>
<proteinExistence type="inferred from homology"/>
<evidence type="ECO:0000256" key="2">
    <source>
        <dbReference type="ARBA" id="ARBA00023015"/>
    </source>
</evidence>
<dbReference type="Gene3D" id="1.10.10.10">
    <property type="entry name" value="Winged helix-like DNA-binding domain superfamily/Winged helix DNA-binding domain"/>
    <property type="match status" value="1"/>
</dbReference>
<sequence>MQTPRRLPSLNAVRVFEAAARLGSLKAAGEELGVTASAVSHQVRHLEEGLGVRLFARSNNAIELTAEGARFAAATAPALDMIAAAASALQRDANEVLVRASVSLALRWLIPRLGRFRQAHPSIRVRLETPVSAMADHDDIDLVIGYSRAENPVQGGAVLFDDVCVVVAAPEVAARYRDAGAAELAGSGALISATQDDWDWRRWAEVNGVDWREVRMANRFEIDDAAWEAASAGLGMTLASPRLIERELRNGLLAVVGPQDGLLLGNYWVRARPPIRRGAELFLAWLLETAAEAA</sequence>
<evidence type="ECO:0000259" key="5">
    <source>
        <dbReference type="PROSITE" id="PS50931"/>
    </source>
</evidence>
<accession>A0ABV3PWW7</accession>
<dbReference type="EMBL" id="JBFNQD010000022">
    <property type="protein sequence ID" value="MEW9310140.1"/>
    <property type="molecule type" value="Genomic_DNA"/>
</dbReference>
<dbReference type="Proteomes" id="UP001555786">
    <property type="component" value="Unassembled WGS sequence"/>
</dbReference>
<keyword evidence="3" id="KW-0238">DNA-binding</keyword>
<dbReference type="PROSITE" id="PS50931">
    <property type="entry name" value="HTH_LYSR"/>
    <property type="match status" value="1"/>
</dbReference>
<dbReference type="InterPro" id="IPR005119">
    <property type="entry name" value="LysR_subst-bd"/>
</dbReference>
<evidence type="ECO:0000313" key="6">
    <source>
        <dbReference type="EMBL" id="MEW9310140.1"/>
    </source>
</evidence>